<evidence type="ECO:0000256" key="1">
    <source>
        <dbReference type="SAM" id="Coils"/>
    </source>
</evidence>
<evidence type="ECO:0000313" key="3">
    <source>
        <dbReference type="EMBL" id="CAH9125693.1"/>
    </source>
</evidence>
<feature type="coiled-coil region" evidence="1">
    <location>
        <begin position="1"/>
        <end position="123"/>
    </location>
</feature>
<sequence>MEKLYEELDEVKVEAEKLREECRAKTELMGTLKKVQVELSAKLQEAKLEIERLNKELCAKSKEIFEVRQLSDDAKTILQEKELLLQNLNSANQKMRVDYSDKIVKLEGENKGLLRALDEATGKICDLEKKVSASEKEIYSLKQSLSAKKDKCVEAQLNVQSSRELKDANRIIQKLEEENRISQEQLKWKNEQFTHLEDAHRRLHEDSQARKAEWGNEKSELLKEISSLQTSLDSQIRISKDLETELRICNQALAHEETKRKVLEVKVSELRSQCDGILLEHQETKSKLENLTFKRDEEIGELRNMLRTKETLFKETKCRSSQLEQENLELHASLKELQETIRNEATARSSLKKLQTRFNSLEKLHNKCSLQYNEMEAKLRSDIEKLTQAMEECTSELKVKSKEIERLEKDLEGCYCSMYVQKEYVSILLLVLKSEFHHVASGKDISTELEPHNKEQGNQLFLNEQLESRENPKVYADLEEKCEEIIDPTAEIQSFIEAMEESHEDALQESKDSSEALVKPNVHLAKRTTELRDSELEAQKFESMASFMKTDLKKSQPANDKENERLFVITKEHDSKVSDMEQKISELESRAADVDTLLKENNLLRQELSKLKNENAKPDALLTLEKEKQKLLVILEEKDNKIHNLTEEAKHLGKKLAIAESAITEKDNLLYEALQKAESSKAVEIELKNKVIAELNEETQRLKSQFGRERKKLEGRNQELESQKNALLHDIMKLLHEREGFLVQMNGICTRLGESLEDVELTEILGRMLTHSKDEDEVDMDHISTDDNHTSRKAKKMFLPTQKGFEGRIDERIPLKELNH</sequence>
<dbReference type="PANTHER" id="PTHR45287:SF3">
    <property type="entry name" value="PROTEIN, PUTATIVE-RELATED"/>
    <property type="match status" value="1"/>
</dbReference>
<feature type="coiled-coil region" evidence="1">
    <location>
        <begin position="570"/>
        <end position="737"/>
    </location>
</feature>
<organism evidence="2 4">
    <name type="scientific">Cuscuta epithymum</name>
    <dbReference type="NCBI Taxonomy" id="186058"/>
    <lineage>
        <taxon>Eukaryota</taxon>
        <taxon>Viridiplantae</taxon>
        <taxon>Streptophyta</taxon>
        <taxon>Embryophyta</taxon>
        <taxon>Tracheophyta</taxon>
        <taxon>Spermatophyta</taxon>
        <taxon>Magnoliopsida</taxon>
        <taxon>eudicotyledons</taxon>
        <taxon>Gunneridae</taxon>
        <taxon>Pentapetalae</taxon>
        <taxon>asterids</taxon>
        <taxon>lamiids</taxon>
        <taxon>Solanales</taxon>
        <taxon>Convolvulaceae</taxon>
        <taxon>Cuscuteae</taxon>
        <taxon>Cuscuta</taxon>
        <taxon>Cuscuta subgen. Cuscuta</taxon>
    </lineage>
</organism>
<comment type="caution">
    <text evidence="2">The sequence shown here is derived from an EMBL/GenBank/DDBJ whole genome shotgun (WGS) entry which is preliminary data.</text>
</comment>
<proteinExistence type="predicted"/>
<dbReference type="EMBL" id="CAMAPF010000938">
    <property type="protein sequence ID" value="CAH9125693.1"/>
    <property type="molecule type" value="Genomic_DNA"/>
</dbReference>
<dbReference type="InterPro" id="IPR040262">
    <property type="entry name" value="At4g38062-like"/>
</dbReference>
<reference evidence="2" key="1">
    <citation type="submission" date="2022-07" db="EMBL/GenBank/DDBJ databases">
        <authorList>
            <person name="Macas J."/>
            <person name="Novak P."/>
            <person name="Neumann P."/>
        </authorList>
    </citation>
    <scope>NUCLEOTIDE SEQUENCE</scope>
</reference>
<dbReference type="AlphaFoldDB" id="A0AAV0CV94"/>
<feature type="coiled-coil region" evidence="1">
    <location>
        <begin position="158"/>
        <end position="192"/>
    </location>
</feature>
<dbReference type="PANTHER" id="PTHR45287">
    <property type="entry name" value="OS03G0691500 PROTEIN"/>
    <property type="match status" value="1"/>
</dbReference>
<gene>
    <name evidence="3" type="ORF">CEPIT_LOCUS26955</name>
    <name evidence="2" type="ORF">CEPIT_LOCUS8943</name>
</gene>
<feature type="coiled-coil region" evidence="1">
    <location>
        <begin position="320"/>
        <end position="410"/>
    </location>
</feature>
<protein>
    <submittedName>
        <fullName evidence="2">Uncharacterized protein</fullName>
    </submittedName>
</protein>
<dbReference type="EMBL" id="CAMAPF010000047">
    <property type="protein sequence ID" value="CAH9084626.1"/>
    <property type="molecule type" value="Genomic_DNA"/>
</dbReference>
<evidence type="ECO:0000313" key="4">
    <source>
        <dbReference type="Proteomes" id="UP001152523"/>
    </source>
</evidence>
<keyword evidence="1" id="KW-0175">Coiled coil</keyword>
<evidence type="ECO:0000313" key="2">
    <source>
        <dbReference type="EMBL" id="CAH9084626.1"/>
    </source>
</evidence>
<dbReference type="Proteomes" id="UP001152523">
    <property type="component" value="Unassembled WGS sequence"/>
</dbReference>
<keyword evidence="4" id="KW-1185">Reference proteome</keyword>
<name>A0AAV0CV94_9ASTE</name>
<accession>A0AAV0CV94</accession>